<name>A0A8J6LAX3_MICOH</name>
<dbReference type="PANTHER" id="PTHR15083:SF0">
    <property type="entry name" value="NADH DEHYDROGENASE [UBIQUINONE] 1 BETA SUBCOMPLEX SUBUNIT 6"/>
    <property type="match status" value="1"/>
</dbReference>
<evidence type="ECO:0000256" key="12">
    <source>
        <dbReference type="ARBA" id="ARBA00022990"/>
    </source>
</evidence>
<comment type="subunit">
    <text evidence="4">Complex I is composed of 45 different subunits.</text>
</comment>
<feature type="compositionally biased region" description="Polar residues" evidence="17">
    <location>
        <begin position="104"/>
        <end position="114"/>
    </location>
</feature>
<evidence type="ECO:0000256" key="17">
    <source>
        <dbReference type="SAM" id="MobiDB-lite"/>
    </source>
</evidence>
<dbReference type="AlphaFoldDB" id="A0A8J6LAX3"/>
<keyword evidence="8" id="KW-0812">Transmembrane</keyword>
<keyword evidence="7" id="KW-0679">Respiratory chain</keyword>
<keyword evidence="6" id="KW-0813">Transport</keyword>
<feature type="region of interest" description="Disordered" evidence="17">
    <location>
        <begin position="72"/>
        <end position="114"/>
    </location>
</feature>
<keyword evidence="13" id="KW-0496">Mitochondrion</keyword>
<dbReference type="Proteomes" id="UP000710432">
    <property type="component" value="Unassembled WGS sequence"/>
</dbReference>
<protein>
    <recommendedName>
        <fullName evidence="5">NADH dehydrogenase [ubiquinone] 1 beta subcomplex subunit 6</fullName>
    </recommendedName>
    <alternativeName>
        <fullName evidence="16">Complex I-B17</fullName>
    </alternativeName>
    <alternativeName>
        <fullName evidence="15">NADH-ubiquinone oxidoreductase B17 subunit</fullName>
    </alternativeName>
</protein>
<dbReference type="EMBL" id="JAATJU010000001">
    <property type="protein sequence ID" value="KAH0521617.1"/>
    <property type="molecule type" value="Genomic_DNA"/>
</dbReference>
<reference evidence="18" key="1">
    <citation type="submission" date="2020-03" db="EMBL/GenBank/DDBJ databases">
        <title>Studies in the Genomics of Life Span.</title>
        <authorList>
            <person name="Glass D."/>
        </authorList>
    </citation>
    <scope>NUCLEOTIDE SEQUENCE</scope>
    <source>
        <strain evidence="18">LTLLF</strain>
        <tissue evidence="18">Muscle</tissue>
    </source>
</reference>
<evidence type="ECO:0000256" key="11">
    <source>
        <dbReference type="ARBA" id="ARBA00022989"/>
    </source>
</evidence>
<evidence type="ECO:0000256" key="3">
    <source>
        <dbReference type="ARBA" id="ARBA00007771"/>
    </source>
</evidence>
<evidence type="ECO:0000256" key="8">
    <source>
        <dbReference type="ARBA" id="ARBA00022692"/>
    </source>
</evidence>
<evidence type="ECO:0000256" key="9">
    <source>
        <dbReference type="ARBA" id="ARBA00022792"/>
    </source>
</evidence>
<keyword evidence="10" id="KW-0249">Electron transport</keyword>
<dbReference type="InterPro" id="IPR019174">
    <property type="entry name" value="NADH_DH_b-subcmplx_su6"/>
</dbReference>
<evidence type="ECO:0000256" key="6">
    <source>
        <dbReference type="ARBA" id="ARBA00022448"/>
    </source>
</evidence>
<comment type="similarity">
    <text evidence="3">Belongs to the complex I NDUFB6 subunit family.</text>
</comment>
<evidence type="ECO:0000256" key="5">
    <source>
        <dbReference type="ARBA" id="ARBA00018675"/>
    </source>
</evidence>
<keyword evidence="11" id="KW-1133">Transmembrane helix</keyword>
<evidence type="ECO:0000256" key="13">
    <source>
        <dbReference type="ARBA" id="ARBA00023128"/>
    </source>
</evidence>
<gene>
    <name evidence="18" type="ORF">LTLLF_100270</name>
</gene>
<evidence type="ECO:0000256" key="7">
    <source>
        <dbReference type="ARBA" id="ARBA00022660"/>
    </source>
</evidence>
<organism evidence="18 19">
    <name type="scientific">Microtus ochrogaster</name>
    <name type="common">Prairie vole</name>
    <dbReference type="NCBI Taxonomy" id="79684"/>
    <lineage>
        <taxon>Eukaryota</taxon>
        <taxon>Metazoa</taxon>
        <taxon>Chordata</taxon>
        <taxon>Craniata</taxon>
        <taxon>Vertebrata</taxon>
        <taxon>Euteleostomi</taxon>
        <taxon>Mammalia</taxon>
        <taxon>Eutheria</taxon>
        <taxon>Euarchontoglires</taxon>
        <taxon>Glires</taxon>
        <taxon>Rodentia</taxon>
        <taxon>Myomorpha</taxon>
        <taxon>Muroidea</taxon>
        <taxon>Cricetidae</taxon>
        <taxon>Arvicolinae</taxon>
        <taxon>Microtus</taxon>
    </lineage>
</organism>
<evidence type="ECO:0000256" key="10">
    <source>
        <dbReference type="ARBA" id="ARBA00022982"/>
    </source>
</evidence>
<evidence type="ECO:0000313" key="19">
    <source>
        <dbReference type="Proteomes" id="UP000710432"/>
    </source>
</evidence>
<dbReference type="GO" id="GO:0005743">
    <property type="term" value="C:mitochondrial inner membrane"/>
    <property type="evidence" value="ECO:0007669"/>
    <property type="project" value="UniProtKB-SubCell"/>
</dbReference>
<sequence length="114" mass="13098">MTGYTADEKLRLQQLRELRRRWLKDQELSPREPVLPPRKMWPLEGFWNNFLQDGAVWKKVVSSHARLQPGHPYPLLSVPSRLHPVHTPEDPQGQSVRVSGLAETVTSPESRTGL</sequence>
<evidence type="ECO:0000256" key="1">
    <source>
        <dbReference type="ARBA" id="ARBA00003195"/>
    </source>
</evidence>
<keyword evidence="14" id="KW-0472">Membrane</keyword>
<evidence type="ECO:0000313" key="18">
    <source>
        <dbReference type="EMBL" id="KAH0521617.1"/>
    </source>
</evidence>
<keyword evidence="9" id="KW-0999">Mitochondrion inner membrane</keyword>
<evidence type="ECO:0000256" key="16">
    <source>
        <dbReference type="ARBA" id="ARBA00030214"/>
    </source>
</evidence>
<comment type="subcellular location">
    <subcellularLocation>
        <location evidence="2">Mitochondrion inner membrane</location>
        <topology evidence="2">Single-pass membrane protein</topology>
        <orientation evidence="2">Matrix side</orientation>
    </subcellularLocation>
</comment>
<evidence type="ECO:0000256" key="14">
    <source>
        <dbReference type="ARBA" id="ARBA00023136"/>
    </source>
</evidence>
<accession>A0A8J6LAX3</accession>
<dbReference type="Pfam" id="PF09782">
    <property type="entry name" value="NDUF_B6"/>
    <property type="match status" value="1"/>
</dbReference>
<dbReference type="GO" id="GO:0006120">
    <property type="term" value="P:mitochondrial electron transport, NADH to ubiquinone"/>
    <property type="evidence" value="ECO:0007669"/>
    <property type="project" value="InterPro"/>
</dbReference>
<comment type="caution">
    <text evidence="18">The sequence shown here is derived from an EMBL/GenBank/DDBJ whole genome shotgun (WGS) entry which is preliminary data.</text>
</comment>
<proteinExistence type="inferred from homology"/>
<dbReference type="PANTHER" id="PTHR15083">
    <property type="entry name" value="NADH DEHYDROGENASE [UBIQUINONE] 1 BETA SUBCOMPLEX SUBUNIT 6"/>
    <property type="match status" value="1"/>
</dbReference>
<evidence type="ECO:0000256" key="15">
    <source>
        <dbReference type="ARBA" id="ARBA00029949"/>
    </source>
</evidence>
<evidence type="ECO:0000256" key="4">
    <source>
        <dbReference type="ARBA" id="ARBA00011533"/>
    </source>
</evidence>
<evidence type="ECO:0000256" key="2">
    <source>
        <dbReference type="ARBA" id="ARBA00004298"/>
    </source>
</evidence>
<keyword evidence="12" id="KW-0007">Acetylation</keyword>
<comment type="function">
    <text evidence="1">Accessory subunit of the mitochondrial membrane respiratory chain NADH dehydrogenase (Complex I), that is believed not to be involved in catalysis. Complex I functions in the transfer of electrons from NADH to the respiratory chain. The immediate electron acceptor for the enzyme is believed to be ubiquinone.</text>
</comment>